<dbReference type="GO" id="GO:0005739">
    <property type="term" value="C:mitochondrion"/>
    <property type="evidence" value="ECO:0007669"/>
    <property type="project" value="TreeGrafter"/>
</dbReference>
<dbReference type="GO" id="GO:0008865">
    <property type="term" value="F:fructokinase activity"/>
    <property type="evidence" value="ECO:0007669"/>
    <property type="project" value="TreeGrafter"/>
</dbReference>
<dbReference type="GO" id="GO:0005829">
    <property type="term" value="C:cytosol"/>
    <property type="evidence" value="ECO:0007669"/>
    <property type="project" value="TreeGrafter"/>
</dbReference>
<dbReference type="GO" id="GO:0006006">
    <property type="term" value="P:glucose metabolic process"/>
    <property type="evidence" value="ECO:0007669"/>
    <property type="project" value="TreeGrafter"/>
</dbReference>
<keyword evidence="5 7" id="KW-0418">Kinase</keyword>
<accession>A0A0D2JL44</accession>
<dbReference type="InterPro" id="IPR001312">
    <property type="entry name" value="Hexokinase"/>
</dbReference>
<dbReference type="GO" id="GO:0005524">
    <property type="term" value="F:ATP binding"/>
    <property type="evidence" value="ECO:0007669"/>
    <property type="project" value="UniProtKB-UniRule"/>
</dbReference>
<dbReference type="Pfam" id="PF03727">
    <property type="entry name" value="Hexokinase_2"/>
    <property type="match status" value="1"/>
</dbReference>
<evidence type="ECO:0000313" key="8">
    <source>
        <dbReference type="Proteomes" id="UP000054498"/>
    </source>
</evidence>
<keyword evidence="5 7" id="KW-0808">Transferase</keyword>
<dbReference type="EMBL" id="KK101690">
    <property type="protein sequence ID" value="KIY99972.1"/>
    <property type="molecule type" value="Genomic_DNA"/>
</dbReference>
<dbReference type="InterPro" id="IPR022673">
    <property type="entry name" value="Hexokinase_C"/>
</dbReference>
<evidence type="ECO:0000256" key="3">
    <source>
        <dbReference type="ARBA" id="ARBA00023152"/>
    </source>
</evidence>
<organism evidence="7 8">
    <name type="scientific">Monoraphidium neglectum</name>
    <dbReference type="NCBI Taxonomy" id="145388"/>
    <lineage>
        <taxon>Eukaryota</taxon>
        <taxon>Viridiplantae</taxon>
        <taxon>Chlorophyta</taxon>
        <taxon>core chlorophytes</taxon>
        <taxon>Chlorophyceae</taxon>
        <taxon>CS clade</taxon>
        <taxon>Sphaeropleales</taxon>
        <taxon>Selenastraceae</taxon>
        <taxon>Monoraphidium</taxon>
    </lineage>
</organism>
<sequence length="206" mass="22675">MLIEKLMSGLWMGDNARRILLTFARKTQLFGSKARPRAAASRLEPPCHGCCLHPVPAKLEDPEAFTTAHLSMIESDATPLRSNVSRVLKDALGVTDLCCETLYMVQSVCRLVVRRSARMAAIALVAILRLQGWLDAPRRIVVAVDGGVFLKYYNWRVFLDQYMRETFAHHGKDARHLAQLVEFRPQADGSCIGAAVLAAAAVAGDA</sequence>
<dbReference type="Gene3D" id="3.40.367.20">
    <property type="match status" value="1"/>
</dbReference>
<gene>
    <name evidence="7" type="ORF">MNEG_7991</name>
</gene>
<protein>
    <recommendedName>
        <fullName evidence="5">Phosphotransferase</fullName>
        <ecNumber evidence="5">2.7.1.-</ecNumber>
    </recommendedName>
</protein>
<dbReference type="KEGG" id="mng:MNEG_7991"/>
<name>A0A0D2JL44_9CHLO</name>
<dbReference type="GO" id="GO:0005536">
    <property type="term" value="F:D-glucose binding"/>
    <property type="evidence" value="ECO:0007669"/>
    <property type="project" value="InterPro"/>
</dbReference>
<dbReference type="OrthoDB" id="419537at2759"/>
<dbReference type="UniPathway" id="UPA00242"/>
<dbReference type="RefSeq" id="XP_013898992.1">
    <property type="nucleotide sequence ID" value="XM_014043538.1"/>
</dbReference>
<dbReference type="GO" id="GO:0004340">
    <property type="term" value="F:glucokinase activity"/>
    <property type="evidence" value="ECO:0007669"/>
    <property type="project" value="TreeGrafter"/>
</dbReference>
<dbReference type="AlphaFoldDB" id="A0A0D2JL44"/>
<dbReference type="PANTHER" id="PTHR19443">
    <property type="entry name" value="HEXOKINASE"/>
    <property type="match status" value="1"/>
</dbReference>
<comment type="similarity">
    <text evidence="5">Belongs to the hexokinase family.</text>
</comment>
<dbReference type="InterPro" id="IPR043129">
    <property type="entry name" value="ATPase_NBD"/>
</dbReference>
<keyword evidence="8" id="KW-1185">Reference proteome</keyword>
<comment type="pathway">
    <text evidence="2">Carbohydrate metabolism; hexose metabolism.</text>
</comment>
<comment type="catalytic activity">
    <reaction evidence="4">
        <text>a D-hexose + ATP = a D-hexose 6-phosphate + ADP + H(+)</text>
        <dbReference type="Rhea" id="RHEA:22740"/>
        <dbReference type="ChEBI" id="CHEBI:4194"/>
        <dbReference type="ChEBI" id="CHEBI:15378"/>
        <dbReference type="ChEBI" id="CHEBI:30616"/>
        <dbReference type="ChEBI" id="CHEBI:229467"/>
        <dbReference type="ChEBI" id="CHEBI:456216"/>
        <dbReference type="EC" id="2.7.1.1"/>
    </reaction>
    <physiologicalReaction direction="left-to-right" evidence="4">
        <dbReference type="Rhea" id="RHEA:22741"/>
    </physiologicalReaction>
</comment>
<reference evidence="7 8" key="1">
    <citation type="journal article" date="2013" name="BMC Genomics">
        <title>Reconstruction of the lipid metabolism for the microalga Monoraphidium neglectum from its genome sequence reveals characteristics suitable for biofuel production.</title>
        <authorList>
            <person name="Bogen C."/>
            <person name="Al-Dilaimi A."/>
            <person name="Albersmeier A."/>
            <person name="Wichmann J."/>
            <person name="Grundmann M."/>
            <person name="Rupp O."/>
            <person name="Lauersen K.J."/>
            <person name="Blifernez-Klassen O."/>
            <person name="Kalinowski J."/>
            <person name="Goesmann A."/>
            <person name="Mussgnug J.H."/>
            <person name="Kruse O."/>
        </authorList>
    </citation>
    <scope>NUCLEOTIDE SEQUENCE [LARGE SCALE GENOMIC DNA]</scope>
    <source>
        <strain evidence="7 8">SAG 48.87</strain>
    </source>
</reference>
<evidence type="ECO:0000259" key="6">
    <source>
        <dbReference type="Pfam" id="PF03727"/>
    </source>
</evidence>
<dbReference type="SUPFAM" id="SSF53067">
    <property type="entry name" value="Actin-like ATPase domain"/>
    <property type="match status" value="1"/>
</dbReference>
<evidence type="ECO:0000256" key="2">
    <source>
        <dbReference type="ARBA" id="ARBA00005028"/>
    </source>
</evidence>
<comment type="pathway">
    <text evidence="1">Carbohydrate degradation; glycolysis; D-glyceraldehyde 3-phosphate and glycerone phosphate from D-glucose: step 1/4.</text>
</comment>
<evidence type="ECO:0000256" key="1">
    <source>
        <dbReference type="ARBA" id="ARBA00004888"/>
    </source>
</evidence>
<dbReference type="PROSITE" id="PS51748">
    <property type="entry name" value="HEXOKINASE_2"/>
    <property type="match status" value="1"/>
</dbReference>
<keyword evidence="5" id="KW-0547">Nucleotide-binding</keyword>
<dbReference type="GO" id="GO:0006096">
    <property type="term" value="P:glycolytic process"/>
    <property type="evidence" value="ECO:0007669"/>
    <property type="project" value="UniProtKB-KW"/>
</dbReference>
<proteinExistence type="inferred from homology"/>
<dbReference type="EC" id="2.7.1.-" evidence="5"/>
<dbReference type="GO" id="GO:0001678">
    <property type="term" value="P:intracellular glucose homeostasis"/>
    <property type="evidence" value="ECO:0007669"/>
    <property type="project" value="InterPro"/>
</dbReference>
<feature type="domain" description="Hexokinase C-terminal" evidence="6">
    <location>
        <begin position="2"/>
        <end position="199"/>
    </location>
</feature>
<dbReference type="GeneID" id="25740867"/>
<keyword evidence="3 5" id="KW-0324">Glycolysis</keyword>
<evidence type="ECO:0000256" key="4">
    <source>
        <dbReference type="ARBA" id="ARBA00044613"/>
    </source>
</evidence>
<dbReference type="PANTHER" id="PTHR19443:SF16">
    <property type="entry name" value="HEXOKINASE TYPE 1-RELATED"/>
    <property type="match status" value="1"/>
</dbReference>
<evidence type="ECO:0000313" key="7">
    <source>
        <dbReference type="EMBL" id="KIY99972.1"/>
    </source>
</evidence>
<dbReference type="STRING" id="145388.A0A0D2JL44"/>
<dbReference type="Proteomes" id="UP000054498">
    <property type="component" value="Unassembled WGS sequence"/>
</dbReference>
<keyword evidence="5" id="KW-0067">ATP-binding</keyword>
<evidence type="ECO:0000256" key="5">
    <source>
        <dbReference type="RuleBase" id="RU362007"/>
    </source>
</evidence>
<dbReference type="PRINTS" id="PR00475">
    <property type="entry name" value="HEXOKINASE"/>
</dbReference>